<protein>
    <submittedName>
        <fullName evidence="1">Uncharacterized protein</fullName>
    </submittedName>
</protein>
<gene>
    <name evidence="1" type="ORF">AMAG_18708</name>
</gene>
<dbReference type="AlphaFoldDB" id="A0A0L0SEF4"/>
<accession>A0A0L0SEF4</accession>
<keyword evidence="2" id="KW-1185">Reference proteome</keyword>
<dbReference type="EMBL" id="GG745337">
    <property type="protein sequence ID" value="KNE60913.1"/>
    <property type="molecule type" value="Genomic_DNA"/>
</dbReference>
<dbReference type="OrthoDB" id="10250130at2759"/>
<dbReference type="Proteomes" id="UP000054350">
    <property type="component" value="Unassembled WGS sequence"/>
</dbReference>
<proteinExistence type="predicted"/>
<evidence type="ECO:0000313" key="1">
    <source>
        <dbReference type="EMBL" id="KNE60913.1"/>
    </source>
</evidence>
<dbReference type="VEuPathDB" id="FungiDB:AMAG_18708"/>
<evidence type="ECO:0000313" key="2">
    <source>
        <dbReference type="Proteomes" id="UP000054350"/>
    </source>
</evidence>
<organism evidence="1 2">
    <name type="scientific">Allomyces macrogynus (strain ATCC 38327)</name>
    <name type="common">Allomyces javanicus var. macrogynus</name>
    <dbReference type="NCBI Taxonomy" id="578462"/>
    <lineage>
        <taxon>Eukaryota</taxon>
        <taxon>Fungi</taxon>
        <taxon>Fungi incertae sedis</taxon>
        <taxon>Blastocladiomycota</taxon>
        <taxon>Blastocladiomycetes</taxon>
        <taxon>Blastocladiales</taxon>
        <taxon>Blastocladiaceae</taxon>
        <taxon>Allomyces</taxon>
    </lineage>
</organism>
<sequence length="437" mass="47153">MAFTAPYLSGRPAMALFCEMATITKRIMFLVGILFACVSVVQAGWPQGHQRKKALLSPGLIHLPKENKTFVLGGRIRLDATTTEYIDDVAMIDLNQIVTSNDISAQAVSVAPFKLPEASYRHSTFVIDNGKGAYDAWIFAPGNTSEIWRIFDLQNQATIAPQPVKEKVFAFFPAYISSSDPRPSNSDTYFFGNTTANGQEISTIGNDTLWRFNKQGLSRVTYNSQMRPPGRGWSSMVQSGSSLVLTGSGPIGNDIWMFSTISWTWSQRGANLTVDRADHAMVSYDGPDNSRFVIVVGGSSGSIIEYFDAVDTSKDAIAGTLTGDGTSTLLGASSVFLHDSHLFIVGGLVNADGDGQLLSIIKITPTRIANGFALNFAWVPTYTPAGVLTNTNTTMPPIVEKTKGIEPGTIVGHHWCSGGHTSPGCGHTFCSSQQVWS</sequence>
<dbReference type="Gene3D" id="2.120.10.80">
    <property type="entry name" value="Kelch-type beta propeller"/>
    <property type="match status" value="1"/>
</dbReference>
<dbReference type="InterPro" id="IPR015915">
    <property type="entry name" value="Kelch-typ_b-propeller"/>
</dbReference>
<reference evidence="2" key="2">
    <citation type="submission" date="2009-11" db="EMBL/GenBank/DDBJ databases">
        <title>The Genome Sequence of Allomyces macrogynus strain ATCC 38327.</title>
        <authorList>
            <consortium name="The Broad Institute Genome Sequencing Platform"/>
            <person name="Russ C."/>
            <person name="Cuomo C."/>
            <person name="Shea T."/>
            <person name="Young S.K."/>
            <person name="Zeng Q."/>
            <person name="Koehrsen M."/>
            <person name="Haas B."/>
            <person name="Borodovsky M."/>
            <person name="Guigo R."/>
            <person name="Alvarado L."/>
            <person name="Berlin A."/>
            <person name="Borenstein D."/>
            <person name="Chen Z."/>
            <person name="Engels R."/>
            <person name="Freedman E."/>
            <person name="Gellesch M."/>
            <person name="Goldberg J."/>
            <person name="Griggs A."/>
            <person name="Gujja S."/>
            <person name="Heiman D."/>
            <person name="Hepburn T."/>
            <person name="Howarth C."/>
            <person name="Jen D."/>
            <person name="Larson L."/>
            <person name="Lewis B."/>
            <person name="Mehta T."/>
            <person name="Park D."/>
            <person name="Pearson M."/>
            <person name="Roberts A."/>
            <person name="Saif S."/>
            <person name="Shenoy N."/>
            <person name="Sisk P."/>
            <person name="Stolte C."/>
            <person name="Sykes S."/>
            <person name="Walk T."/>
            <person name="White J."/>
            <person name="Yandava C."/>
            <person name="Burger G."/>
            <person name="Gray M.W."/>
            <person name="Holland P.W.H."/>
            <person name="King N."/>
            <person name="Lang F.B.F."/>
            <person name="Roger A.J."/>
            <person name="Ruiz-Trillo I."/>
            <person name="Lander E."/>
            <person name="Nusbaum C."/>
        </authorList>
    </citation>
    <scope>NUCLEOTIDE SEQUENCE [LARGE SCALE GENOMIC DNA]</scope>
    <source>
        <strain evidence="2">ATCC 38327</strain>
    </source>
</reference>
<reference evidence="1 2" key="1">
    <citation type="submission" date="2009-11" db="EMBL/GenBank/DDBJ databases">
        <title>Annotation of Allomyces macrogynus ATCC 38327.</title>
        <authorList>
            <consortium name="The Broad Institute Genome Sequencing Platform"/>
            <person name="Russ C."/>
            <person name="Cuomo C."/>
            <person name="Burger G."/>
            <person name="Gray M.W."/>
            <person name="Holland P.W.H."/>
            <person name="King N."/>
            <person name="Lang F.B.F."/>
            <person name="Roger A.J."/>
            <person name="Ruiz-Trillo I."/>
            <person name="Young S.K."/>
            <person name="Zeng Q."/>
            <person name="Gargeya S."/>
            <person name="Fitzgerald M."/>
            <person name="Haas B."/>
            <person name="Abouelleil A."/>
            <person name="Alvarado L."/>
            <person name="Arachchi H.M."/>
            <person name="Berlin A."/>
            <person name="Chapman S.B."/>
            <person name="Gearin G."/>
            <person name="Goldberg J."/>
            <person name="Griggs A."/>
            <person name="Gujja S."/>
            <person name="Hansen M."/>
            <person name="Heiman D."/>
            <person name="Howarth C."/>
            <person name="Larimer J."/>
            <person name="Lui A."/>
            <person name="MacDonald P.J.P."/>
            <person name="McCowen C."/>
            <person name="Montmayeur A."/>
            <person name="Murphy C."/>
            <person name="Neiman D."/>
            <person name="Pearson M."/>
            <person name="Priest M."/>
            <person name="Roberts A."/>
            <person name="Saif S."/>
            <person name="Shea T."/>
            <person name="Sisk P."/>
            <person name="Stolte C."/>
            <person name="Sykes S."/>
            <person name="Wortman J."/>
            <person name="Nusbaum C."/>
            <person name="Birren B."/>
        </authorList>
    </citation>
    <scope>NUCLEOTIDE SEQUENCE [LARGE SCALE GENOMIC DNA]</scope>
    <source>
        <strain evidence="1 2">ATCC 38327</strain>
    </source>
</reference>
<name>A0A0L0SEF4_ALLM3</name>
<dbReference type="SUPFAM" id="SSF117281">
    <property type="entry name" value="Kelch motif"/>
    <property type="match status" value="1"/>
</dbReference>